<dbReference type="EMBL" id="LCAH01000020">
    <property type="protein sequence ID" value="KKR86088.1"/>
    <property type="molecule type" value="Genomic_DNA"/>
</dbReference>
<dbReference type="InterPro" id="IPR036899">
    <property type="entry name" value="Ribosomal_uL13_sf"/>
</dbReference>
<dbReference type="PIRSF" id="PIRSF002181">
    <property type="entry name" value="Ribosomal_L13"/>
    <property type="match status" value="1"/>
</dbReference>
<protein>
    <recommendedName>
        <fullName evidence="4">Large ribosomal subunit protein uL13</fullName>
    </recommendedName>
</protein>
<dbReference type="Gene3D" id="3.90.1180.10">
    <property type="entry name" value="Ribosomal protein L13"/>
    <property type="match status" value="1"/>
</dbReference>
<organism evidence="6 7">
    <name type="scientific">Candidatus Uhrbacteria bacterium GW2011_GWC2_41_11</name>
    <dbReference type="NCBI Taxonomy" id="1618985"/>
    <lineage>
        <taxon>Bacteria</taxon>
        <taxon>Candidatus Uhriibacteriota</taxon>
    </lineage>
</organism>
<keyword evidence="3 4" id="KW-0687">Ribonucleoprotein</keyword>
<evidence type="ECO:0000313" key="6">
    <source>
        <dbReference type="EMBL" id="KKR86088.1"/>
    </source>
</evidence>
<evidence type="ECO:0000256" key="3">
    <source>
        <dbReference type="ARBA" id="ARBA00023274"/>
    </source>
</evidence>
<comment type="caution">
    <text evidence="6">The sequence shown here is derived from an EMBL/GenBank/DDBJ whole genome shotgun (WGS) entry which is preliminary data.</text>
</comment>
<reference evidence="6 7" key="1">
    <citation type="journal article" date="2015" name="Nature">
        <title>rRNA introns, odd ribosomes, and small enigmatic genomes across a large radiation of phyla.</title>
        <authorList>
            <person name="Brown C.T."/>
            <person name="Hug L.A."/>
            <person name="Thomas B.C."/>
            <person name="Sharon I."/>
            <person name="Castelle C.J."/>
            <person name="Singh A."/>
            <person name="Wilkins M.J."/>
            <person name="Williams K.H."/>
            <person name="Banfield J.F."/>
        </authorList>
    </citation>
    <scope>NUCLEOTIDE SEQUENCE [LARGE SCALE GENOMIC DNA]</scope>
</reference>
<dbReference type="HAMAP" id="MF_01366">
    <property type="entry name" value="Ribosomal_uL13"/>
    <property type="match status" value="1"/>
</dbReference>
<dbReference type="AlphaFoldDB" id="A0A0G0UAU9"/>
<dbReference type="GO" id="GO:0003735">
    <property type="term" value="F:structural constituent of ribosome"/>
    <property type="evidence" value="ECO:0007669"/>
    <property type="project" value="InterPro"/>
</dbReference>
<dbReference type="GO" id="GO:0017148">
    <property type="term" value="P:negative regulation of translation"/>
    <property type="evidence" value="ECO:0007669"/>
    <property type="project" value="TreeGrafter"/>
</dbReference>
<dbReference type="Pfam" id="PF00572">
    <property type="entry name" value="Ribosomal_L13"/>
    <property type="match status" value="1"/>
</dbReference>
<accession>A0A0G0UAU9</accession>
<comment type="function">
    <text evidence="4">This protein is one of the early assembly proteins of the 50S ribosomal subunit, although it is not seen to bind rRNA by itself. It is important during the early stages of 50S assembly.</text>
</comment>
<comment type="similarity">
    <text evidence="1 4">Belongs to the universal ribosomal protein uL13 family.</text>
</comment>
<evidence type="ECO:0000313" key="7">
    <source>
        <dbReference type="Proteomes" id="UP000034616"/>
    </source>
</evidence>
<dbReference type="Proteomes" id="UP000034616">
    <property type="component" value="Unassembled WGS sequence"/>
</dbReference>
<name>A0A0G0UAU9_9BACT</name>
<dbReference type="SUPFAM" id="SSF52161">
    <property type="entry name" value="Ribosomal protein L13"/>
    <property type="match status" value="1"/>
</dbReference>
<evidence type="ECO:0000256" key="2">
    <source>
        <dbReference type="ARBA" id="ARBA00022980"/>
    </source>
</evidence>
<comment type="subunit">
    <text evidence="4">Part of the 50S ribosomal subunit.</text>
</comment>
<dbReference type="PANTHER" id="PTHR11545">
    <property type="entry name" value="RIBOSOMAL PROTEIN L13"/>
    <property type="match status" value="1"/>
</dbReference>
<evidence type="ECO:0000256" key="1">
    <source>
        <dbReference type="ARBA" id="ARBA00006227"/>
    </source>
</evidence>
<dbReference type="GO" id="GO:1990904">
    <property type="term" value="C:ribonucleoprotein complex"/>
    <property type="evidence" value="ECO:0007669"/>
    <property type="project" value="UniProtKB-KW"/>
</dbReference>
<dbReference type="PANTHER" id="PTHR11545:SF2">
    <property type="entry name" value="LARGE RIBOSOMAL SUBUNIT PROTEIN UL13M"/>
    <property type="match status" value="1"/>
</dbReference>
<dbReference type="NCBIfam" id="TIGR01066">
    <property type="entry name" value="rplM_bact"/>
    <property type="match status" value="1"/>
</dbReference>
<feature type="region of interest" description="Disordered" evidence="5">
    <location>
        <begin position="1"/>
        <end position="21"/>
    </location>
</feature>
<evidence type="ECO:0000256" key="4">
    <source>
        <dbReference type="HAMAP-Rule" id="MF_01366"/>
    </source>
</evidence>
<evidence type="ECO:0000256" key="5">
    <source>
        <dbReference type="SAM" id="MobiDB-lite"/>
    </source>
</evidence>
<keyword evidence="2 4" id="KW-0689">Ribosomal protein</keyword>
<dbReference type="GO" id="GO:0006412">
    <property type="term" value="P:translation"/>
    <property type="evidence" value="ECO:0007669"/>
    <property type="project" value="UniProtKB-UniRule"/>
</dbReference>
<dbReference type="GO" id="GO:0003729">
    <property type="term" value="F:mRNA binding"/>
    <property type="evidence" value="ECO:0007669"/>
    <property type="project" value="TreeGrafter"/>
</dbReference>
<dbReference type="CDD" id="cd00392">
    <property type="entry name" value="Ribosomal_L13"/>
    <property type="match status" value="1"/>
</dbReference>
<dbReference type="InterPro" id="IPR005822">
    <property type="entry name" value="Ribosomal_uL13"/>
</dbReference>
<sequence length="125" mass="14114">MSITSVKTKPAVHHFDASGQRPGRLASAIAKILMGKNKPDYVPHIDSGDVVEVANVEKMEFSGKKMERQSVYHHTGYLGGLKTTRLKDRFEEQPARVLRDAVSKMLPKNKLRTDRLKRLIFTKPS</sequence>
<dbReference type="GO" id="GO:0005840">
    <property type="term" value="C:ribosome"/>
    <property type="evidence" value="ECO:0007669"/>
    <property type="project" value="UniProtKB-KW"/>
</dbReference>
<gene>
    <name evidence="4" type="primary">rplM</name>
    <name evidence="6" type="ORF">UU35_C0020G0009</name>
</gene>
<dbReference type="InterPro" id="IPR005823">
    <property type="entry name" value="Ribosomal_uL13_bac-type"/>
</dbReference>
<proteinExistence type="inferred from homology"/>